<dbReference type="Pfam" id="PF02661">
    <property type="entry name" value="Fic"/>
    <property type="match status" value="1"/>
</dbReference>
<evidence type="ECO:0000313" key="3">
    <source>
        <dbReference type="Proteomes" id="UP001597176"/>
    </source>
</evidence>
<comment type="caution">
    <text evidence="2">The sequence shown here is derived from an EMBL/GenBank/DDBJ whole genome shotgun (WGS) entry which is preliminary data.</text>
</comment>
<organism evidence="2 3">
    <name type="scientific">Methylobacterium marchantiae</name>
    <dbReference type="NCBI Taxonomy" id="600331"/>
    <lineage>
        <taxon>Bacteria</taxon>
        <taxon>Pseudomonadati</taxon>
        <taxon>Pseudomonadota</taxon>
        <taxon>Alphaproteobacteria</taxon>
        <taxon>Hyphomicrobiales</taxon>
        <taxon>Methylobacteriaceae</taxon>
        <taxon>Methylobacterium</taxon>
    </lineage>
</organism>
<evidence type="ECO:0000259" key="1">
    <source>
        <dbReference type="PROSITE" id="PS51459"/>
    </source>
</evidence>
<dbReference type="PROSITE" id="PS51459">
    <property type="entry name" value="FIDO"/>
    <property type="match status" value="1"/>
</dbReference>
<dbReference type="SUPFAM" id="SSF140931">
    <property type="entry name" value="Fic-like"/>
    <property type="match status" value="1"/>
</dbReference>
<dbReference type="Gene3D" id="1.10.3290.10">
    <property type="entry name" value="Fido-like domain"/>
    <property type="match status" value="1"/>
</dbReference>
<dbReference type="InterPro" id="IPR040198">
    <property type="entry name" value="Fido_containing"/>
</dbReference>
<dbReference type="PANTHER" id="PTHR13504:SF38">
    <property type="entry name" value="FIDO DOMAIN-CONTAINING PROTEIN"/>
    <property type="match status" value="1"/>
</dbReference>
<sequence length="217" mass="24286">MNGIYCYIMDLMDLKADHNLREIENGFRQFDLCLEMVEYYLDKERPFALRPGIILEFQKEAVEGIEADAGKIRSGNVGISHSSHAPPGPHLVQSALTELCDYINDNWHEKTAFHLSAYAMWRLNWIHPFSDGNGRTARTLSYAVLCIKLGYVLPGYPTIPAQIEEDKSHYIEALEAADQADRLGLLDVSQMEQMIRSMLARQLIGVIEAAGGGAASI</sequence>
<name>A0ABW3X5D6_9HYPH</name>
<dbReference type="EMBL" id="JBHTND010000048">
    <property type="protein sequence ID" value="MFD1304015.1"/>
    <property type="molecule type" value="Genomic_DNA"/>
</dbReference>
<dbReference type="InterPro" id="IPR036597">
    <property type="entry name" value="Fido-like_dom_sf"/>
</dbReference>
<feature type="domain" description="Fido" evidence="1">
    <location>
        <begin position="49"/>
        <end position="197"/>
    </location>
</feature>
<reference evidence="3" key="1">
    <citation type="journal article" date="2019" name="Int. J. Syst. Evol. Microbiol.">
        <title>The Global Catalogue of Microorganisms (GCM) 10K type strain sequencing project: providing services to taxonomists for standard genome sequencing and annotation.</title>
        <authorList>
            <consortium name="The Broad Institute Genomics Platform"/>
            <consortium name="The Broad Institute Genome Sequencing Center for Infectious Disease"/>
            <person name="Wu L."/>
            <person name="Ma J."/>
        </authorList>
    </citation>
    <scope>NUCLEOTIDE SEQUENCE [LARGE SCALE GENOMIC DNA]</scope>
    <source>
        <strain evidence="3">CCUG 56108</strain>
    </source>
</reference>
<gene>
    <name evidence="2" type="ORF">ACFQ4G_20830</name>
</gene>
<dbReference type="RefSeq" id="WP_238202463.1">
    <property type="nucleotide sequence ID" value="NZ_JBHTND010000048.1"/>
</dbReference>
<dbReference type="PANTHER" id="PTHR13504">
    <property type="entry name" value="FIDO DOMAIN-CONTAINING PROTEIN DDB_G0283145"/>
    <property type="match status" value="1"/>
</dbReference>
<protein>
    <submittedName>
        <fullName evidence="2">Fic family protein</fullName>
    </submittedName>
</protein>
<keyword evidence="3" id="KW-1185">Reference proteome</keyword>
<evidence type="ECO:0000313" key="2">
    <source>
        <dbReference type="EMBL" id="MFD1304015.1"/>
    </source>
</evidence>
<proteinExistence type="predicted"/>
<dbReference type="InterPro" id="IPR003812">
    <property type="entry name" value="Fido"/>
</dbReference>
<dbReference type="Proteomes" id="UP001597176">
    <property type="component" value="Unassembled WGS sequence"/>
</dbReference>
<accession>A0ABW3X5D6</accession>